<dbReference type="Pfam" id="PF00440">
    <property type="entry name" value="TetR_N"/>
    <property type="match status" value="1"/>
</dbReference>
<dbReference type="EMBL" id="SADV01000003">
    <property type="protein sequence ID" value="TQR37004.1"/>
    <property type="molecule type" value="Genomic_DNA"/>
</dbReference>
<evidence type="ECO:0000259" key="3">
    <source>
        <dbReference type="PROSITE" id="PS50977"/>
    </source>
</evidence>
<dbReference type="OrthoDB" id="9816296at2"/>
<protein>
    <submittedName>
        <fullName evidence="4">TetR/AcrR family transcriptional regulator</fullName>
    </submittedName>
</protein>
<evidence type="ECO:0000256" key="2">
    <source>
        <dbReference type="PROSITE-ProRule" id="PRU00335"/>
    </source>
</evidence>
<dbReference type="AlphaFoldDB" id="A0A544UT26"/>
<comment type="caution">
    <text evidence="4">The sequence shown here is derived from an EMBL/GenBank/DDBJ whole genome shotgun (WGS) entry which is preliminary data.</text>
</comment>
<feature type="DNA-binding region" description="H-T-H motif" evidence="2">
    <location>
        <begin position="39"/>
        <end position="58"/>
    </location>
</feature>
<name>A0A544UT26_LYSSH</name>
<evidence type="ECO:0000313" key="4">
    <source>
        <dbReference type="EMBL" id="TQR37004.1"/>
    </source>
</evidence>
<sequence>MSLLGGTLINGRKEGNKTKEALLNTTISLIAKNGIETLSASSIAKRTNGRKGSVYYHFKKHH</sequence>
<accession>A0A544UT26</accession>
<dbReference type="Gene3D" id="1.10.10.60">
    <property type="entry name" value="Homeodomain-like"/>
    <property type="match status" value="1"/>
</dbReference>
<feature type="domain" description="HTH tetR-type" evidence="3">
    <location>
        <begin position="16"/>
        <end position="62"/>
    </location>
</feature>
<gene>
    <name evidence="4" type="ORF">C7Y47_04675</name>
</gene>
<dbReference type="InterPro" id="IPR009057">
    <property type="entry name" value="Homeodomain-like_sf"/>
</dbReference>
<evidence type="ECO:0000313" key="5">
    <source>
        <dbReference type="Proteomes" id="UP000317944"/>
    </source>
</evidence>
<dbReference type="Proteomes" id="UP000317944">
    <property type="component" value="Unassembled WGS sequence"/>
</dbReference>
<dbReference type="PROSITE" id="PS50977">
    <property type="entry name" value="HTH_TETR_2"/>
    <property type="match status" value="1"/>
</dbReference>
<keyword evidence="1 2" id="KW-0238">DNA-binding</keyword>
<dbReference type="SUPFAM" id="SSF46689">
    <property type="entry name" value="Homeodomain-like"/>
    <property type="match status" value="1"/>
</dbReference>
<evidence type="ECO:0000256" key="1">
    <source>
        <dbReference type="ARBA" id="ARBA00023125"/>
    </source>
</evidence>
<dbReference type="InterPro" id="IPR001647">
    <property type="entry name" value="HTH_TetR"/>
</dbReference>
<dbReference type="GO" id="GO:0003677">
    <property type="term" value="F:DNA binding"/>
    <property type="evidence" value="ECO:0007669"/>
    <property type="project" value="UniProtKB-UniRule"/>
</dbReference>
<proteinExistence type="predicted"/>
<reference evidence="4 5" key="1">
    <citation type="submission" date="2018-03" db="EMBL/GenBank/DDBJ databases">
        <title>Aerobic endospore-forming bacteria genome sequencing and assembly.</title>
        <authorList>
            <person name="Cavalcante D.A."/>
            <person name="Driks A."/>
            <person name="Putonti C."/>
            <person name="De-Souza M.T."/>
        </authorList>
    </citation>
    <scope>NUCLEOTIDE SEQUENCE [LARGE SCALE GENOMIC DNA]</scope>
    <source>
        <strain evidence="4 5">SDF0037</strain>
    </source>
</reference>
<organism evidence="4 5">
    <name type="scientific">Lysinibacillus sphaericus</name>
    <name type="common">Bacillus sphaericus</name>
    <dbReference type="NCBI Taxonomy" id="1421"/>
    <lineage>
        <taxon>Bacteria</taxon>
        <taxon>Bacillati</taxon>
        <taxon>Bacillota</taxon>
        <taxon>Bacilli</taxon>
        <taxon>Bacillales</taxon>
        <taxon>Bacillaceae</taxon>
        <taxon>Lysinibacillus</taxon>
    </lineage>
</organism>